<name>A0ABZ0WV96_9BURK</name>
<dbReference type="InterPro" id="IPR046613">
    <property type="entry name" value="DUF6726"/>
</dbReference>
<reference evidence="2 3" key="1">
    <citation type="submission" date="2023-12" db="EMBL/GenBank/DDBJ databases">
        <title>Genome sequencing and assembly of bacterial species from a model synthetic community.</title>
        <authorList>
            <person name="Hogle S.L."/>
        </authorList>
    </citation>
    <scope>NUCLEOTIDE SEQUENCE [LARGE SCALE GENOMIC DNA]</scope>
    <source>
        <strain evidence="2 3">HAMBI 2494</strain>
    </source>
</reference>
<keyword evidence="3" id="KW-1185">Reference proteome</keyword>
<dbReference type="EMBL" id="CP139965">
    <property type="protein sequence ID" value="WQD81151.1"/>
    <property type="molecule type" value="Genomic_DNA"/>
</dbReference>
<evidence type="ECO:0000313" key="3">
    <source>
        <dbReference type="Proteomes" id="UP001325479"/>
    </source>
</evidence>
<gene>
    <name evidence="2" type="ORF">U0042_24665</name>
</gene>
<sequence>MRGCGAWLAVAAATFPLDGCAVAALPCRVVAATLKVVPVVGHTAAVPFDTCADVID</sequence>
<feature type="signal peptide" evidence="1">
    <location>
        <begin position="1"/>
        <end position="23"/>
    </location>
</feature>
<evidence type="ECO:0000256" key="1">
    <source>
        <dbReference type="SAM" id="SignalP"/>
    </source>
</evidence>
<evidence type="ECO:0000313" key="2">
    <source>
        <dbReference type="EMBL" id="WQD81151.1"/>
    </source>
</evidence>
<dbReference type="Pfam" id="PF20487">
    <property type="entry name" value="DUF6726"/>
    <property type="match status" value="1"/>
</dbReference>
<protein>
    <submittedName>
        <fullName evidence="2">DUF6726 family protein</fullName>
    </submittedName>
</protein>
<feature type="chain" id="PRO_5046252298" evidence="1">
    <location>
        <begin position="24"/>
        <end position="56"/>
    </location>
</feature>
<organism evidence="2 3">
    <name type="scientific">Paraburkholderia kururiensis</name>
    <dbReference type="NCBI Taxonomy" id="984307"/>
    <lineage>
        <taxon>Bacteria</taxon>
        <taxon>Pseudomonadati</taxon>
        <taxon>Pseudomonadota</taxon>
        <taxon>Betaproteobacteria</taxon>
        <taxon>Burkholderiales</taxon>
        <taxon>Burkholderiaceae</taxon>
        <taxon>Paraburkholderia</taxon>
    </lineage>
</organism>
<keyword evidence="1" id="KW-0732">Signal</keyword>
<proteinExistence type="predicted"/>
<accession>A0ABZ0WV96</accession>
<dbReference type="Proteomes" id="UP001325479">
    <property type="component" value="Chromosome"/>
</dbReference>